<dbReference type="GO" id="GO:0007018">
    <property type="term" value="P:microtubule-based movement"/>
    <property type="evidence" value="ECO:0007669"/>
    <property type="project" value="InterPro"/>
</dbReference>
<organism evidence="8 9">
    <name type="scientific">Ditylenchus dipsaci</name>
    <dbReference type="NCBI Taxonomy" id="166011"/>
    <lineage>
        <taxon>Eukaryota</taxon>
        <taxon>Metazoa</taxon>
        <taxon>Ecdysozoa</taxon>
        <taxon>Nematoda</taxon>
        <taxon>Chromadorea</taxon>
        <taxon>Rhabditida</taxon>
        <taxon>Tylenchina</taxon>
        <taxon>Tylenchomorpha</taxon>
        <taxon>Sphaerularioidea</taxon>
        <taxon>Anguinidae</taxon>
        <taxon>Anguininae</taxon>
        <taxon>Ditylenchus</taxon>
    </lineage>
</organism>
<sequence length="1165" mass="132079">MSLSHRVTLNDLTNEADTVFASPSLLQWKNFSTTPNCKTPLKRVRSESAGRSRIARNIRHYENLSSLSNTPVRAGRLDDMMDRTGASSLFSPTERASLANENVFVRVRPSSSTKKCIQISDDERHISVKQHQGSANKQLDFSCESIFSEESSQQDVYEKMGQEMLNKFLDGTNICIFAYGQTGSGKTHSILGNSSEPGLLPRFCTELFSSNHINKENIENIRNTSESLFSVKVSFYELYLEKVYDLLAQTRAPLRIRGADSAYLENLSQFEVFSQAELEEVLHSGLTRRATATTLVNDLSSRSHAIFQIVLERTNREVVDNVEKESVIQSKCYFVDLAGSERLHMTTGYENRAETSAINCSLLALQKVIESKSSCSTSAFVNYRESVLTRLLKQCFGGNSLTSLLATVSPEQQYSQLSIGTLRFASKAALVDQTARQNVDPFVMAVQGLKAQNDEMKAEIERLRSDHANHSVRITIGSVSYKGMQGPCVLELLADATLNQCTQISNDKEATLEFSSAAEDKPSVSFVSVETEQIRLDVLGEHVAVNGQLMQQGVQLVLNHGDRIVLAGTRFFVFLSAFNASSEEVPSYERVKLEFVEGTFPIVERKLIEQARLEFEVDKREMMRKVNQELNVARRELEDLKQANLKKTTRNVSMVTETVEAQEEEDLNKMCSEMEESIRETEEVKEKLEKIVDSSNQTNLFSTFDNLSCEEKEELMRLKACISTANNILERFDKRSLFLFKLVSNSASDIERVSVRLINLKSRVFADLLANDFIVQIYEKLVEIYQESASSSDGMAQVEAILYSGTWQWRKGMAGRRSNIFTTALFNSMKDTARMRQSNRCDSQTSLRSRRSVISEVLDMAKDNREKMTPLQEQLQLLKENVDEDYSDFELGRNLLRACLELEYKMELAVASTSQFFQDKTSVDIEQHKDTENTSFSSATSSEIDAKTPIFLMLERSTATDHIITEMNSVVTLVFNDKTRWVMALAEKSESSKFFIRNINNHLKLMQTLIGRLAYLVNEPFPEDEVFRKAEHSFQIGVLQSIDEVCEDVLDVYKAFQNNSTPRAHIITILCKCIKDVHQELTTSTYNATLAFDVLRPLVYYKNKLAQNQADWAMLLEKFQFMVEQIDEIYELQEGEHLAMHLKASLQACINIIEAVVNKPEKKTN</sequence>
<keyword evidence="5" id="KW-0505">Motor protein</keyword>
<feature type="coiled-coil region" evidence="6">
    <location>
        <begin position="620"/>
        <end position="698"/>
    </location>
</feature>
<evidence type="ECO:0000256" key="2">
    <source>
        <dbReference type="ARBA" id="ARBA00022741"/>
    </source>
</evidence>
<dbReference type="GO" id="GO:0016887">
    <property type="term" value="F:ATP hydrolysis activity"/>
    <property type="evidence" value="ECO:0007669"/>
    <property type="project" value="TreeGrafter"/>
</dbReference>
<evidence type="ECO:0000256" key="6">
    <source>
        <dbReference type="SAM" id="Coils"/>
    </source>
</evidence>
<dbReference type="SUPFAM" id="SSF52540">
    <property type="entry name" value="P-loop containing nucleoside triphosphate hydrolases"/>
    <property type="match status" value="1"/>
</dbReference>
<dbReference type="PROSITE" id="PS50067">
    <property type="entry name" value="KINESIN_MOTOR_2"/>
    <property type="match status" value="1"/>
</dbReference>
<evidence type="ECO:0000256" key="4">
    <source>
        <dbReference type="ARBA" id="ARBA00023212"/>
    </source>
</evidence>
<dbReference type="PANTHER" id="PTHR24115:SF546">
    <property type="entry name" value="KINESIN-LIKE PROTEIN KIF14"/>
    <property type="match status" value="1"/>
</dbReference>
<keyword evidence="4" id="KW-0206">Cytoskeleton</keyword>
<dbReference type="InterPro" id="IPR027417">
    <property type="entry name" value="P-loop_NTPase"/>
</dbReference>
<dbReference type="GO" id="GO:0005871">
    <property type="term" value="C:kinesin complex"/>
    <property type="evidence" value="ECO:0007669"/>
    <property type="project" value="TreeGrafter"/>
</dbReference>
<dbReference type="PRINTS" id="PR00380">
    <property type="entry name" value="KINESINHEAVY"/>
</dbReference>
<evidence type="ECO:0000256" key="1">
    <source>
        <dbReference type="ARBA" id="ARBA00004245"/>
    </source>
</evidence>
<dbReference type="Pfam" id="PF00225">
    <property type="entry name" value="Kinesin"/>
    <property type="match status" value="1"/>
</dbReference>
<dbReference type="InterPro" id="IPR001752">
    <property type="entry name" value="Kinesin_motor_dom"/>
</dbReference>
<name>A0A915ECR4_9BILA</name>
<dbReference type="Gene3D" id="3.40.850.10">
    <property type="entry name" value="Kinesin motor domain"/>
    <property type="match status" value="1"/>
</dbReference>
<feature type="coiled-coil region" evidence="6">
    <location>
        <begin position="446"/>
        <end position="473"/>
    </location>
</feature>
<evidence type="ECO:0000256" key="5">
    <source>
        <dbReference type="PROSITE-ProRule" id="PRU00283"/>
    </source>
</evidence>
<comment type="similarity">
    <text evidence="5">Belongs to the TRAFAC class myosin-kinesin ATPase superfamily. Kinesin family.</text>
</comment>
<evidence type="ECO:0000313" key="9">
    <source>
        <dbReference type="WBParaSite" id="jg4960"/>
    </source>
</evidence>
<dbReference type="GO" id="GO:0008017">
    <property type="term" value="F:microtubule binding"/>
    <property type="evidence" value="ECO:0007669"/>
    <property type="project" value="InterPro"/>
</dbReference>
<feature type="binding site" evidence="5">
    <location>
        <begin position="180"/>
        <end position="187"/>
    </location>
    <ligand>
        <name>ATP</name>
        <dbReference type="ChEBI" id="CHEBI:30616"/>
    </ligand>
</feature>
<protein>
    <submittedName>
        <fullName evidence="9">Kinesin motor domain-containing protein</fullName>
    </submittedName>
</protein>
<dbReference type="Proteomes" id="UP000887574">
    <property type="component" value="Unplaced"/>
</dbReference>
<keyword evidence="3 5" id="KW-0067">ATP-binding</keyword>
<dbReference type="PANTHER" id="PTHR24115">
    <property type="entry name" value="KINESIN-RELATED"/>
    <property type="match status" value="1"/>
</dbReference>
<reference evidence="9" key="1">
    <citation type="submission" date="2022-11" db="UniProtKB">
        <authorList>
            <consortium name="WormBaseParasite"/>
        </authorList>
    </citation>
    <scope>IDENTIFICATION</scope>
</reference>
<feature type="domain" description="Kinesin motor" evidence="7">
    <location>
        <begin position="100"/>
        <end position="431"/>
    </location>
</feature>
<evidence type="ECO:0000256" key="3">
    <source>
        <dbReference type="ARBA" id="ARBA00022840"/>
    </source>
</evidence>
<dbReference type="GO" id="GO:0005524">
    <property type="term" value="F:ATP binding"/>
    <property type="evidence" value="ECO:0007669"/>
    <property type="project" value="UniProtKB-UniRule"/>
</dbReference>
<dbReference type="SMART" id="SM00129">
    <property type="entry name" value="KISc"/>
    <property type="match status" value="1"/>
</dbReference>
<keyword evidence="8" id="KW-1185">Reference proteome</keyword>
<comment type="subcellular location">
    <subcellularLocation>
        <location evidence="1">Cytoplasm</location>
        <location evidence="1">Cytoskeleton</location>
    </subcellularLocation>
</comment>
<dbReference type="InterPro" id="IPR027640">
    <property type="entry name" value="Kinesin-like_fam"/>
</dbReference>
<evidence type="ECO:0000259" key="7">
    <source>
        <dbReference type="PROSITE" id="PS50067"/>
    </source>
</evidence>
<dbReference type="AlphaFoldDB" id="A0A915ECR4"/>
<dbReference type="WBParaSite" id="jg4960">
    <property type="protein sequence ID" value="jg4960"/>
    <property type="gene ID" value="jg4960"/>
</dbReference>
<dbReference type="InterPro" id="IPR036961">
    <property type="entry name" value="Kinesin_motor_dom_sf"/>
</dbReference>
<keyword evidence="6" id="KW-0175">Coiled coil</keyword>
<accession>A0A915ECR4</accession>
<evidence type="ECO:0000313" key="8">
    <source>
        <dbReference type="Proteomes" id="UP000887574"/>
    </source>
</evidence>
<keyword evidence="4" id="KW-0963">Cytoplasm</keyword>
<keyword evidence="2 5" id="KW-0547">Nucleotide-binding</keyword>
<dbReference type="GO" id="GO:0003777">
    <property type="term" value="F:microtubule motor activity"/>
    <property type="evidence" value="ECO:0007669"/>
    <property type="project" value="InterPro"/>
</dbReference>
<proteinExistence type="inferred from homology"/>
<dbReference type="GO" id="GO:0005874">
    <property type="term" value="C:microtubule"/>
    <property type="evidence" value="ECO:0007669"/>
    <property type="project" value="TreeGrafter"/>
</dbReference>